<comment type="similarity">
    <text evidence="1">Belongs to the DnaB/DnaD family.</text>
</comment>
<evidence type="ECO:0000259" key="4">
    <source>
        <dbReference type="Pfam" id="PF21984"/>
    </source>
</evidence>
<evidence type="ECO:0000256" key="1">
    <source>
        <dbReference type="ARBA" id="ARBA00093462"/>
    </source>
</evidence>
<dbReference type="RefSeq" id="WP_191705139.1">
    <property type="nucleotide sequence ID" value="NZ_JACSPW010000020.1"/>
</dbReference>
<keyword evidence="6" id="KW-1185">Reference proteome</keyword>
<gene>
    <name evidence="5" type="ORF">H9632_16360</name>
</gene>
<accession>A0ABR8XRT6</accession>
<dbReference type="SUPFAM" id="SSF158499">
    <property type="entry name" value="DnaD domain-like"/>
    <property type="match status" value="1"/>
</dbReference>
<dbReference type="EMBL" id="JACSPW010000020">
    <property type="protein sequence ID" value="MBD8034642.1"/>
    <property type="molecule type" value="Genomic_DNA"/>
</dbReference>
<dbReference type="InterPro" id="IPR036388">
    <property type="entry name" value="WH-like_DNA-bd_sf"/>
</dbReference>
<evidence type="ECO:0000256" key="2">
    <source>
        <dbReference type="SAM" id="MobiDB-lite"/>
    </source>
</evidence>
<feature type="compositionally biased region" description="Polar residues" evidence="2">
    <location>
        <begin position="210"/>
        <end position="232"/>
    </location>
</feature>
<feature type="domain" description="DnaD N-terminal" evidence="4">
    <location>
        <begin position="19"/>
        <end position="119"/>
    </location>
</feature>
<dbReference type="InterPro" id="IPR053162">
    <property type="entry name" value="DnaD"/>
</dbReference>
<comment type="caution">
    <text evidence="5">The sequence shown here is derived from an EMBL/GenBank/DDBJ whole genome shotgun (WGS) entry which is preliminary data.</text>
</comment>
<dbReference type="Proteomes" id="UP000600565">
    <property type="component" value="Unassembled WGS sequence"/>
</dbReference>
<dbReference type="SUPFAM" id="SSF46785">
    <property type="entry name" value="Winged helix' DNA-binding domain"/>
    <property type="match status" value="1"/>
</dbReference>
<dbReference type="InterPro" id="IPR036390">
    <property type="entry name" value="WH_DNA-bd_sf"/>
</dbReference>
<protein>
    <submittedName>
        <fullName evidence="5">DnaD domain-containing protein</fullName>
    </submittedName>
</protein>
<organism evidence="5 6">
    <name type="scientific">Solibacillus merdavium</name>
    <dbReference type="NCBI Taxonomy" id="2762218"/>
    <lineage>
        <taxon>Bacteria</taxon>
        <taxon>Bacillati</taxon>
        <taxon>Bacillota</taxon>
        <taxon>Bacilli</taxon>
        <taxon>Bacillales</taxon>
        <taxon>Caryophanaceae</taxon>
        <taxon>Solibacillus</taxon>
    </lineage>
</organism>
<proteinExistence type="inferred from homology"/>
<dbReference type="PANTHER" id="PTHR37293:SF6">
    <property type="entry name" value="DNA REPLICATION PROTEIN DNAD"/>
    <property type="match status" value="1"/>
</dbReference>
<evidence type="ECO:0000313" key="5">
    <source>
        <dbReference type="EMBL" id="MBD8034642.1"/>
    </source>
</evidence>
<dbReference type="Gene3D" id="1.10.10.10">
    <property type="entry name" value="Winged helix-like DNA-binding domain superfamily/Winged helix DNA-binding domain"/>
    <property type="match status" value="1"/>
</dbReference>
<dbReference type="Pfam" id="PF21984">
    <property type="entry name" value="DnaD_N"/>
    <property type="match status" value="1"/>
</dbReference>
<dbReference type="InterPro" id="IPR034829">
    <property type="entry name" value="DnaD-like_sf"/>
</dbReference>
<dbReference type="PANTHER" id="PTHR37293">
    <property type="entry name" value="PHAGE REPLICATION PROTEIN-RELATED"/>
    <property type="match status" value="1"/>
</dbReference>
<feature type="region of interest" description="Disordered" evidence="2">
    <location>
        <begin position="206"/>
        <end position="233"/>
    </location>
</feature>
<dbReference type="Gene3D" id="1.10.10.630">
    <property type="entry name" value="DnaD domain-like"/>
    <property type="match status" value="1"/>
</dbReference>
<dbReference type="InterPro" id="IPR006343">
    <property type="entry name" value="DnaB/C_C"/>
</dbReference>
<reference evidence="5 6" key="1">
    <citation type="submission" date="2020-08" db="EMBL/GenBank/DDBJ databases">
        <title>A Genomic Blueprint of the Chicken Gut Microbiome.</title>
        <authorList>
            <person name="Gilroy R."/>
            <person name="Ravi A."/>
            <person name="Getino M."/>
            <person name="Pursley I."/>
            <person name="Horton D.L."/>
            <person name="Alikhan N.-F."/>
            <person name="Baker D."/>
            <person name="Gharbi K."/>
            <person name="Hall N."/>
            <person name="Watson M."/>
            <person name="Adriaenssens E.M."/>
            <person name="Foster-Nyarko E."/>
            <person name="Jarju S."/>
            <person name="Secka A."/>
            <person name="Antonio M."/>
            <person name="Oren A."/>
            <person name="Chaudhuri R."/>
            <person name="La Ragione R.M."/>
            <person name="Hildebrand F."/>
            <person name="Pallen M.J."/>
        </authorList>
    </citation>
    <scope>NUCLEOTIDE SEQUENCE [LARGE SCALE GENOMIC DNA]</scope>
    <source>
        <strain evidence="5 6">Sa1YVA6</strain>
    </source>
</reference>
<evidence type="ECO:0000259" key="3">
    <source>
        <dbReference type="Pfam" id="PF07261"/>
    </source>
</evidence>
<name>A0ABR8XRT6_9BACL</name>
<feature type="domain" description="DnaB/C C-terminal" evidence="3">
    <location>
        <begin position="132"/>
        <end position="204"/>
    </location>
</feature>
<evidence type="ECO:0000313" key="6">
    <source>
        <dbReference type="Proteomes" id="UP000600565"/>
    </source>
</evidence>
<dbReference type="Pfam" id="PF07261">
    <property type="entry name" value="DnaB_2"/>
    <property type="match status" value="1"/>
</dbReference>
<dbReference type="InterPro" id="IPR053843">
    <property type="entry name" value="DnaD_N"/>
</dbReference>
<sequence>MSTNFNRIRVWTEQLQVTIPQLFFKHYSELNIQDDEALIVLHLLSFEQEGIDFPTPNDLMQRTNFQLTAISQILQRLMQKGCVEISQSNDDSGRITEKYSIYPLWERLLDLLQSKEQQQHTSATKLDEAKIFQLFEQELGRLLSPMEIETIGMWMDLDQHSPEIIKAALKEAVLADKVNLRYIDRILIEWKKRNIKTLAQIEKHSEQYRKNTMSPSSTHPIKQQEPTQQTKKVSFYNWLEERE</sequence>
<dbReference type="NCBIfam" id="TIGR01446">
    <property type="entry name" value="DnaD_dom"/>
    <property type="match status" value="1"/>
</dbReference>